<evidence type="ECO:0000313" key="7">
    <source>
        <dbReference type="Proteomes" id="UP000220797"/>
    </source>
</evidence>
<feature type="domain" description="PDZ GRASP-type" evidence="5">
    <location>
        <begin position="11"/>
        <end position="104"/>
    </location>
</feature>
<dbReference type="Gene3D" id="2.30.42.10">
    <property type="match status" value="2"/>
</dbReference>
<comment type="caution">
    <text evidence="6">The sequence shown here is derived from an EMBL/GenBank/DDBJ whole genome shotgun (WGS) entry which is preliminary data.</text>
</comment>
<dbReference type="OrthoDB" id="3318at2759"/>
<dbReference type="GeneID" id="39733296"/>
<keyword evidence="4" id="KW-0472">Membrane</keyword>
<proteinExistence type="predicted"/>
<accession>A0A1J1GY46</accession>
<keyword evidence="3" id="KW-0333">Golgi apparatus</keyword>
<evidence type="ECO:0000256" key="1">
    <source>
        <dbReference type="ARBA" id="ARBA00004394"/>
    </source>
</evidence>
<dbReference type="VEuPathDB" id="PlasmoDB:PGAL8A_00476300"/>
<reference evidence="6" key="1">
    <citation type="submission" date="2015-04" db="EMBL/GenBank/DDBJ databases">
        <authorList>
            <consortium name="Pathogen Informatics"/>
        </authorList>
    </citation>
    <scope>NUCLEOTIDE SEQUENCE [LARGE SCALE GENOMIC DNA]</scope>
    <source>
        <strain evidence="6">8A</strain>
    </source>
</reference>
<dbReference type="InterPro" id="IPR024958">
    <property type="entry name" value="GRASP_PDZ"/>
</dbReference>
<feature type="domain" description="PDZ GRASP-type" evidence="5">
    <location>
        <begin position="109"/>
        <end position="208"/>
    </location>
</feature>
<keyword evidence="7" id="KW-1185">Reference proteome</keyword>
<dbReference type="InterPro" id="IPR007583">
    <property type="entry name" value="GRASP55_65"/>
</dbReference>
<dbReference type="PROSITE" id="PS51865">
    <property type="entry name" value="PDZ_GRASP"/>
    <property type="match status" value="2"/>
</dbReference>
<sequence>MGAEQTKEIRGGYRILRIYENSPASESDIEIFFDYIIQIDDLKLIDSSQRIYECFMEKIRENENKVVLLLVYNCRYKKVKEVKVTPRKWKGNGLLGLNINYEFLNAMNEGTRILDIFENSPAFKSDLNEYSDFIIGCDNNIFRNQEELMNYININYMNYIKENKEEKYKTYFYVYNCITEKIRRVEIEPNNAWGGKGLLGCNIANGFLHKIPLCKENILKKKTDVENGKESNIHYIENINEETNNKSNNKYAENDSSNCNNIKNVSCNDKINNTNTLNDHTIKNNEINNEKNRDIDKFYSYDKNNNDIKNNDNNKNIEYYEDNNNDINNDENNNIKRDNFNDINDNKFGSLMQNQKENGEKCKTEVNLDDSIENIDSYSNYVKKMKIYSEELVEIYEDMNRNSEILNNIGVSTKINFLDNKNNSTDESIFTDLKNCEIQNVYLESHKKDKVSECDKSNNLDCYQDYNDNFDEKETVSLNKYVNYINKNNSLIDNELEKDVNEKNNNVDLLINDFPRAGIIYPTSDLL</sequence>
<evidence type="ECO:0000313" key="6">
    <source>
        <dbReference type="EMBL" id="CRG97184.1"/>
    </source>
</evidence>
<dbReference type="Pfam" id="PF04495">
    <property type="entry name" value="GRASP55_65"/>
    <property type="match status" value="1"/>
</dbReference>
<dbReference type="GO" id="GO:0000139">
    <property type="term" value="C:Golgi membrane"/>
    <property type="evidence" value="ECO:0007669"/>
    <property type="project" value="UniProtKB-SubCell"/>
</dbReference>
<dbReference type="EMBL" id="CVMV01000096">
    <property type="protein sequence ID" value="CRG97184.1"/>
    <property type="molecule type" value="Genomic_DNA"/>
</dbReference>
<name>A0A1J1GY46_PLAGA</name>
<dbReference type="Proteomes" id="UP000220797">
    <property type="component" value="Unassembled WGS sequence"/>
</dbReference>
<dbReference type="GO" id="GO:0007030">
    <property type="term" value="P:Golgi organization"/>
    <property type="evidence" value="ECO:0007669"/>
    <property type="project" value="TreeGrafter"/>
</dbReference>
<dbReference type="InterPro" id="IPR036034">
    <property type="entry name" value="PDZ_sf"/>
</dbReference>
<organism evidence="6 7">
    <name type="scientific">Plasmodium gallinaceum</name>
    <dbReference type="NCBI Taxonomy" id="5849"/>
    <lineage>
        <taxon>Eukaryota</taxon>
        <taxon>Sar</taxon>
        <taxon>Alveolata</taxon>
        <taxon>Apicomplexa</taxon>
        <taxon>Aconoidasida</taxon>
        <taxon>Haemosporida</taxon>
        <taxon>Plasmodiidae</taxon>
        <taxon>Plasmodium</taxon>
        <taxon>Plasmodium (Haemamoeba)</taxon>
    </lineage>
</organism>
<dbReference type="AlphaFoldDB" id="A0A1J1GY46"/>
<dbReference type="RefSeq" id="XP_028529987.1">
    <property type="nucleotide sequence ID" value="XM_028673546.1"/>
</dbReference>
<dbReference type="OMA" id="KESNIHY"/>
<keyword evidence="2" id="KW-0677">Repeat</keyword>
<protein>
    <submittedName>
        <fullName evidence="6">Golgi re-assembly stacking protein 1, putative</fullName>
    </submittedName>
</protein>
<evidence type="ECO:0000256" key="3">
    <source>
        <dbReference type="ARBA" id="ARBA00023034"/>
    </source>
</evidence>
<evidence type="ECO:0000256" key="4">
    <source>
        <dbReference type="ARBA" id="ARBA00023136"/>
    </source>
</evidence>
<dbReference type="PANTHER" id="PTHR12893">
    <property type="entry name" value="GOLGI REASSEMBLY STACKING PROTEIN GRASP"/>
    <property type="match status" value="1"/>
</dbReference>
<evidence type="ECO:0000259" key="5">
    <source>
        <dbReference type="PROSITE" id="PS51865"/>
    </source>
</evidence>
<dbReference type="PANTHER" id="PTHR12893:SF0">
    <property type="entry name" value="GRASP65"/>
    <property type="match status" value="1"/>
</dbReference>
<comment type="subcellular location">
    <subcellularLocation>
        <location evidence="1">Golgi apparatus membrane</location>
    </subcellularLocation>
</comment>
<gene>
    <name evidence="6" type="ORF">PGAL8A_00476300</name>
</gene>
<dbReference type="SUPFAM" id="SSF50156">
    <property type="entry name" value="PDZ domain-like"/>
    <property type="match status" value="1"/>
</dbReference>
<evidence type="ECO:0000256" key="2">
    <source>
        <dbReference type="ARBA" id="ARBA00022737"/>
    </source>
</evidence>